<keyword evidence="3 9" id="KW-0547">Nucleotide-binding</keyword>
<dbReference type="RefSeq" id="WP_128693381.1">
    <property type="nucleotide sequence ID" value="NZ_LHQS01000002.1"/>
</dbReference>
<keyword evidence="12" id="KW-1185">Reference proteome</keyword>
<dbReference type="GO" id="GO:0006310">
    <property type="term" value="P:DNA recombination"/>
    <property type="evidence" value="ECO:0007669"/>
    <property type="project" value="UniProtKB-UniRule"/>
</dbReference>
<comment type="caution">
    <text evidence="11">The sequence shown here is derived from an EMBL/GenBank/DDBJ whole genome shotgun (WGS) entry which is preliminary data.</text>
</comment>
<dbReference type="OrthoDB" id="17644at2157"/>
<dbReference type="EMBL" id="LHQS01000002">
    <property type="protein sequence ID" value="RXE55696.1"/>
    <property type="molecule type" value="Genomic_DNA"/>
</dbReference>
<keyword evidence="7 9" id="KW-0233">DNA recombination</keyword>
<dbReference type="InterPro" id="IPR011939">
    <property type="entry name" value="DNA_repair_and_recomb_RadB"/>
</dbReference>
<gene>
    <name evidence="9" type="primary">radB</name>
    <name evidence="11" type="ORF">ABH15_05500</name>
</gene>
<sequence length="226" mass="25180">MKCNKLSTGSPDLNMLLGGGLERRVITQFYGEPASGKSTLCLMAAAECLRAGKSVIFIDTEGFSVERFSQVAGGDGAEELAEHLYLFEPVDFEQQGLMIAESEDLLRANREHPVDLLIMDSATALYRTELETGKETLRRLSHYMVKILGLAKKYDVPVLITNQIYVDIDRKRISGLGGTALEHISKAIVSFERLDGTRRAVLRKHRSRPEGLSFEFEITETGINRI</sequence>
<dbReference type="CDD" id="cd01394">
    <property type="entry name" value="archRadB"/>
    <property type="match status" value="1"/>
</dbReference>
<feature type="domain" description="RecA family profile 1" evidence="10">
    <location>
        <begin position="2"/>
        <end position="164"/>
    </location>
</feature>
<dbReference type="InterPro" id="IPR003593">
    <property type="entry name" value="AAA+_ATPase"/>
</dbReference>
<evidence type="ECO:0000256" key="8">
    <source>
        <dbReference type="ARBA" id="ARBA00024641"/>
    </source>
</evidence>
<dbReference type="GO" id="GO:0003684">
    <property type="term" value="F:damaged DNA binding"/>
    <property type="evidence" value="ECO:0007669"/>
    <property type="project" value="UniProtKB-UniRule"/>
</dbReference>
<dbReference type="AlphaFoldDB" id="A0A498H1G3"/>
<evidence type="ECO:0000313" key="11">
    <source>
        <dbReference type="EMBL" id="RXE55696.1"/>
    </source>
</evidence>
<dbReference type="PROSITE" id="PS50162">
    <property type="entry name" value="RECA_2"/>
    <property type="match status" value="1"/>
</dbReference>
<dbReference type="InterPro" id="IPR013632">
    <property type="entry name" value="Rad51_C"/>
</dbReference>
<dbReference type="GO" id="GO:0006281">
    <property type="term" value="P:DNA repair"/>
    <property type="evidence" value="ECO:0007669"/>
    <property type="project" value="UniProtKB-UniRule"/>
</dbReference>
<dbReference type="PRINTS" id="PR01874">
    <property type="entry name" value="DNAREPAIRADA"/>
</dbReference>
<dbReference type="GO" id="GO:0140664">
    <property type="term" value="F:ATP-dependent DNA damage sensor activity"/>
    <property type="evidence" value="ECO:0007669"/>
    <property type="project" value="InterPro"/>
</dbReference>
<keyword evidence="5 9" id="KW-0067">ATP-binding</keyword>
<evidence type="ECO:0000256" key="1">
    <source>
        <dbReference type="ARBA" id="ARBA00006876"/>
    </source>
</evidence>
<comment type="similarity">
    <text evidence="1 9">Belongs to the eukaryotic RecA-like protein family. RadB subfamily.</text>
</comment>
<dbReference type="PANTHER" id="PTHR22942:SF47">
    <property type="entry name" value="DNA REPAIR AND RECOMBINATION PROTEIN RADB"/>
    <property type="match status" value="1"/>
</dbReference>
<dbReference type="InterPro" id="IPR027417">
    <property type="entry name" value="P-loop_NTPase"/>
</dbReference>
<dbReference type="Gene3D" id="3.40.50.300">
    <property type="entry name" value="P-loop containing nucleotide triphosphate hydrolases"/>
    <property type="match status" value="1"/>
</dbReference>
<evidence type="ECO:0000256" key="5">
    <source>
        <dbReference type="ARBA" id="ARBA00022840"/>
    </source>
</evidence>
<organism evidence="11 12">
    <name type="scientific">Methanoculleus taiwanensis</name>
    <dbReference type="NCBI Taxonomy" id="1550565"/>
    <lineage>
        <taxon>Archaea</taxon>
        <taxon>Methanobacteriati</taxon>
        <taxon>Methanobacteriota</taxon>
        <taxon>Stenosarchaea group</taxon>
        <taxon>Methanomicrobia</taxon>
        <taxon>Methanomicrobiales</taxon>
        <taxon>Methanomicrobiaceae</taxon>
        <taxon>Methanoculleus</taxon>
    </lineage>
</organism>
<dbReference type="Proteomes" id="UP000290932">
    <property type="component" value="Unassembled WGS sequence"/>
</dbReference>
<dbReference type="SUPFAM" id="SSF52540">
    <property type="entry name" value="P-loop containing nucleoside triphosphate hydrolases"/>
    <property type="match status" value="1"/>
</dbReference>
<name>A0A498H1G3_9EURY</name>
<proteinExistence type="inferred from homology"/>
<dbReference type="PIRSF" id="PIRSF003336">
    <property type="entry name" value="RadB"/>
    <property type="match status" value="1"/>
</dbReference>
<evidence type="ECO:0000313" key="12">
    <source>
        <dbReference type="Proteomes" id="UP000290932"/>
    </source>
</evidence>
<evidence type="ECO:0000256" key="9">
    <source>
        <dbReference type="HAMAP-Rule" id="MF_00350"/>
    </source>
</evidence>
<protein>
    <recommendedName>
        <fullName evidence="2 9">DNA repair and recombination protein RadB</fullName>
    </recommendedName>
</protein>
<reference evidence="11 12" key="1">
    <citation type="journal article" date="2015" name="Int. J. Syst. Evol. Microbiol.">
        <title>Methanoculleus taiwanensis sp. nov., a methanogen isolated from deep marine sediment at the deformation front area near Taiwan.</title>
        <authorList>
            <person name="Weng C.Y."/>
            <person name="Chen S.C."/>
            <person name="Lai M.C."/>
            <person name="Wu S.Y."/>
            <person name="Lin S."/>
            <person name="Yang T.F."/>
            <person name="Chen P.C."/>
        </authorList>
    </citation>
    <scope>NUCLEOTIDE SEQUENCE [LARGE SCALE GENOMIC DNA]</scope>
    <source>
        <strain evidence="11 12">CYW4</strain>
    </source>
</reference>
<comment type="function">
    <text evidence="8 9">Involved in DNA repair and in homologous recombination. May regulate the cleavage reactions of the branch-structured DNA. Has a very weak ATPase activity that is not stimulated by DNA. Binds DNA but does not promote DNA strands exchange.</text>
</comment>
<keyword evidence="4 9" id="KW-0227">DNA damage</keyword>
<dbReference type="Pfam" id="PF08423">
    <property type="entry name" value="Rad51"/>
    <property type="match status" value="1"/>
</dbReference>
<dbReference type="SMART" id="SM00382">
    <property type="entry name" value="AAA"/>
    <property type="match status" value="1"/>
</dbReference>
<dbReference type="HAMAP" id="MF_00350">
    <property type="entry name" value="RadB"/>
    <property type="match status" value="1"/>
</dbReference>
<evidence type="ECO:0000256" key="7">
    <source>
        <dbReference type="ARBA" id="ARBA00023172"/>
    </source>
</evidence>
<dbReference type="InterPro" id="IPR020588">
    <property type="entry name" value="RecA_ATP-bd"/>
</dbReference>
<evidence type="ECO:0000256" key="4">
    <source>
        <dbReference type="ARBA" id="ARBA00022763"/>
    </source>
</evidence>
<dbReference type="PANTHER" id="PTHR22942">
    <property type="entry name" value="RECA/RAD51/RADA DNA STRAND-PAIRING FAMILY MEMBER"/>
    <property type="match status" value="1"/>
</dbReference>
<dbReference type="NCBIfam" id="TIGR02237">
    <property type="entry name" value="recomb_radB"/>
    <property type="match status" value="1"/>
</dbReference>
<evidence type="ECO:0000259" key="10">
    <source>
        <dbReference type="PROSITE" id="PS50162"/>
    </source>
</evidence>
<accession>A0A498H1G3</accession>
<evidence type="ECO:0000256" key="3">
    <source>
        <dbReference type="ARBA" id="ARBA00022741"/>
    </source>
</evidence>
<keyword evidence="6 9" id="KW-0238">DNA-binding</keyword>
<evidence type="ECO:0000256" key="2">
    <source>
        <dbReference type="ARBA" id="ARBA00018143"/>
    </source>
</evidence>
<dbReference type="GO" id="GO:0005524">
    <property type="term" value="F:ATP binding"/>
    <property type="evidence" value="ECO:0007669"/>
    <property type="project" value="UniProtKB-UniRule"/>
</dbReference>
<evidence type="ECO:0000256" key="6">
    <source>
        <dbReference type="ARBA" id="ARBA00023125"/>
    </source>
</evidence>